<dbReference type="GO" id="GO:0009253">
    <property type="term" value="P:peptidoglycan catabolic process"/>
    <property type="evidence" value="ECO:0007669"/>
    <property type="project" value="InterPro"/>
</dbReference>
<dbReference type="SUPFAM" id="SSF55846">
    <property type="entry name" value="N-acetylmuramoyl-L-alanine amidase-like"/>
    <property type="match status" value="1"/>
</dbReference>
<evidence type="ECO:0000256" key="4">
    <source>
        <dbReference type="ARBA" id="ARBA00022859"/>
    </source>
</evidence>
<keyword evidence="4" id="KW-0391">Immunity</keyword>
<keyword evidence="2" id="KW-0399">Innate immunity</keyword>
<evidence type="ECO:0000259" key="7">
    <source>
        <dbReference type="SMART" id="SM00644"/>
    </source>
</evidence>
<dbReference type="GO" id="GO:0008745">
    <property type="term" value="F:N-acetylmuramoyl-L-alanine amidase activity"/>
    <property type="evidence" value="ECO:0007669"/>
    <property type="project" value="InterPro"/>
</dbReference>
<proteinExistence type="inferred from homology"/>
<dbReference type="AlphaFoldDB" id="A0AAN9BXP7"/>
<evidence type="ECO:0000256" key="1">
    <source>
        <dbReference type="ARBA" id="ARBA00007553"/>
    </source>
</evidence>
<dbReference type="Pfam" id="PF01510">
    <property type="entry name" value="Amidase_2"/>
    <property type="match status" value="1"/>
</dbReference>
<dbReference type="PANTHER" id="PTHR11022:SF12">
    <property type="entry name" value="PEPTIDOGLYCAN RECOGNITION PROTEIN 3"/>
    <property type="match status" value="1"/>
</dbReference>
<evidence type="ECO:0000313" key="9">
    <source>
        <dbReference type="EMBL" id="KAK7114626.1"/>
    </source>
</evidence>
<dbReference type="CDD" id="cd06583">
    <property type="entry name" value="PGRP"/>
    <property type="match status" value="1"/>
</dbReference>
<accession>A0AAN9BXP7</accession>
<keyword evidence="10" id="KW-1185">Reference proteome</keyword>
<reference evidence="9 10" key="1">
    <citation type="submission" date="2024-02" db="EMBL/GenBank/DDBJ databases">
        <title>Chromosome-scale genome assembly of the rough periwinkle Littorina saxatilis.</title>
        <authorList>
            <person name="De Jode A."/>
            <person name="Faria R."/>
            <person name="Formenti G."/>
            <person name="Sims Y."/>
            <person name="Smith T.P."/>
            <person name="Tracey A."/>
            <person name="Wood J.M.D."/>
            <person name="Zagrodzka Z.B."/>
            <person name="Johannesson K."/>
            <person name="Butlin R.K."/>
            <person name="Leder E.H."/>
        </authorList>
    </citation>
    <scope>NUCLEOTIDE SEQUENCE [LARGE SCALE GENOMIC DNA]</scope>
    <source>
        <strain evidence="9">Snail1</strain>
        <tissue evidence="9">Muscle</tissue>
    </source>
</reference>
<evidence type="ECO:0000259" key="8">
    <source>
        <dbReference type="SMART" id="SM00701"/>
    </source>
</evidence>
<comment type="similarity">
    <text evidence="1">Belongs to the N-acetylmuramoyl-L-alanine amidase 2 family.</text>
</comment>
<dbReference type="GO" id="GO:0008270">
    <property type="term" value="F:zinc ion binding"/>
    <property type="evidence" value="ECO:0007669"/>
    <property type="project" value="InterPro"/>
</dbReference>
<dbReference type="SMART" id="SM00644">
    <property type="entry name" value="Ami_2"/>
    <property type="match status" value="1"/>
</dbReference>
<organism evidence="9 10">
    <name type="scientific">Littorina saxatilis</name>
    <dbReference type="NCBI Taxonomy" id="31220"/>
    <lineage>
        <taxon>Eukaryota</taxon>
        <taxon>Metazoa</taxon>
        <taxon>Spiralia</taxon>
        <taxon>Lophotrochozoa</taxon>
        <taxon>Mollusca</taxon>
        <taxon>Gastropoda</taxon>
        <taxon>Caenogastropoda</taxon>
        <taxon>Littorinimorpha</taxon>
        <taxon>Littorinoidea</taxon>
        <taxon>Littorinidae</taxon>
        <taxon>Littorina</taxon>
    </lineage>
</organism>
<comment type="caution">
    <text evidence="9">The sequence shown here is derived from an EMBL/GenBank/DDBJ whole genome shotgun (WGS) entry which is preliminary data.</text>
</comment>
<dbReference type="SMART" id="SM00701">
    <property type="entry name" value="PGRP"/>
    <property type="match status" value="1"/>
</dbReference>
<dbReference type="InterPro" id="IPR002502">
    <property type="entry name" value="Amidase_domain"/>
</dbReference>
<dbReference type="InterPro" id="IPR036505">
    <property type="entry name" value="Amidase/PGRP_sf"/>
</dbReference>
<dbReference type="InterPro" id="IPR015510">
    <property type="entry name" value="PGRP"/>
</dbReference>
<keyword evidence="5" id="KW-1015">Disulfide bond</keyword>
<dbReference type="FunFam" id="3.40.80.10:FF:000001">
    <property type="entry name" value="Peptidoglycan recognition protein 1"/>
    <property type="match status" value="1"/>
</dbReference>
<evidence type="ECO:0000256" key="5">
    <source>
        <dbReference type="ARBA" id="ARBA00023157"/>
    </source>
</evidence>
<evidence type="ECO:0000256" key="3">
    <source>
        <dbReference type="ARBA" id="ARBA00022729"/>
    </source>
</evidence>
<evidence type="ECO:0008006" key="11">
    <source>
        <dbReference type="Google" id="ProtNLM"/>
    </source>
</evidence>
<feature type="domain" description="N-acetylmuramoyl-L-alanine amidase" evidence="7">
    <location>
        <begin position="18"/>
        <end position="155"/>
    </location>
</feature>
<dbReference type="InterPro" id="IPR017331">
    <property type="entry name" value="Peptidoglycan_recognition"/>
</dbReference>
<sequence>MSTACPNIISREEWGARDPAKALEDMQGPAQYVFIHHGAGVSCTDKQDCIQQVQGYQNYHMDDHKWLDIGYNFVVGEDGNVYEARGWTAVGAHTQKYNHVGIGICVIGDFNRRLPNEAAQDTFRQLIQYGVEQGHISPGYTLKGHRDVGSTECPGNQLYKLIQSWPHYKSGTQRYA</sequence>
<dbReference type="Gene3D" id="3.40.80.10">
    <property type="entry name" value="Peptidoglycan recognition protein-like"/>
    <property type="match status" value="1"/>
</dbReference>
<feature type="domain" description="Peptidoglycan recognition protein family" evidence="8">
    <location>
        <begin position="6"/>
        <end position="149"/>
    </location>
</feature>
<dbReference type="PANTHER" id="PTHR11022">
    <property type="entry name" value="PEPTIDOGLYCAN RECOGNITION PROTEIN"/>
    <property type="match status" value="1"/>
</dbReference>
<dbReference type="PIRSF" id="PIRSF037945">
    <property type="entry name" value="PGRPs"/>
    <property type="match status" value="1"/>
</dbReference>
<name>A0AAN9BXP7_9CAEN</name>
<evidence type="ECO:0000313" key="10">
    <source>
        <dbReference type="Proteomes" id="UP001374579"/>
    </source>
</evidence>
<protein>
    <recommendedName>
        <fullName evidence="11">Peptidoglycan-recognition protein</fullName>
    </recommendedName>
</protein>
<gene>
    <name evidence="9" type="ORF">V1264_000659</name>
</gene>
<evidence type="ECO:0000256" key="2">
    <source>
        <dbReference type="ARBA" id="ARBA00022588"/>
    </source>
</evidence>
<evidence type="ECO:0000256" key="6">
    <source>
        <dbReference type="PIRSR" id="PIRSR037945-1"/>
    </source>
</evidence>
<keyword evidence="3" id="KW-0732">Signal</keyword>
<feature type="disulfide bond" evidence="6">
    <location>
        <begin position="43"/>
        <end position="49"/>
    </location>
</feature>
<dbReference type="GO" id="GO:0042834">
    <property type="term" value="F:peptidoglycan binding"/>
    <property type="evidence" value="ECO:0007669"/>
    <property type="project" value="InterPro"/>
</dbReference>
<dbReference type="Proteomes" id="UP001374579">
    <property type="component" value="Unassembled WGS sequence"/>
</dbReference>
<dbReference type="EMBL" id="JBAMIC010000001">
    <property type="protein sequence ID" value="KAK7114626.1"/>
    <property type="molecule type" value="Genomic_DNA"/>
</dbReference>
<dbReference type="InterPro" id="IPR006619">
    <property type="entry name" value="PGRP_domain_met/bac"/>
</dbReference>
<dbReference type="GO" id="GO:0045087">
    <property type="term" value="P:innate immune response"/>
    <property type="evidence" value="ECO:0007669"/>
    <property type="project" value="UniProtKB-KW"/>
</dbReference>